<evidence type="ECO:0000313" key="2">
    <source>
        <dbReference type="Proteomes" id="UP000217446"/>
    </source>
</evidence>
<dbReference type="EMBL" id="BDQI01000097">
    <property type="protein sequence ID" value="GAX59043.1"/>
    <property type="molecule type" value="Genomic_DNA"/>
</dbReference>
<dbReference type="Proteomes" id="UP000217446">
    <property type="component" value="Unassembled WGS sequence"/>
</dbReference>
<protein>
    <submittedName>
        <fullName evidence="1">Uncharacterized protein</fullName>
    </submittedName>
</protein>
<organism evidence="1 2">
    <name type="scientific">Streptomyces olivochromogenes</name>
    <dbReference type="NCBI Taxonomy" id="1963"/>
    <lineage>
        <taxon>Bacteria</taxon>
        <taxon>Bacillati</taxon>
        <taxon>Actinomycetota</taxon>
        <taxon>Actinomycetes</taxon>
        <taxon>Kitasatosporales</taxon>
        <taxon>Streptomycetaceae</taxon>
        <taxon>Streptomyces</taxon>
    </lineage>
</organism>
<reference evidence="2" key="1">
    <citation type="submission" date="2017-05" db="EMBL/GenBank/DDBJ databases">
        <title>Streptomyces olivochromogenes NBRC 3561 whole genome shotgun sequence.</title>
        <authorList>
            <person name="Dohra H."/>
            <person name="Kodani S."/>
        </authorList>
    </citation>
    <scope>NUCLEOTIDE SEQUENCE [LARGE SCALE GENOMIC DNA]</scope>
    <source>
        <strain evidence="2">NBRC 3561</strain>
    </source>
</reference>
<comment type="caution">
    <text evidence="1">The sequence shown here is derived from an EMBL/GenBank/DDBJ whole genome shotgun (WGS) entry which is preliminary data.</text>
</comment>
<accession>A0A286TT55</accession>
<proteinExistence type="predicted"/>
<evidence type="ECO:0000313" key="1">
    <source>
        <dbReference type="EMBL" id="GAX59043.1"/>
    </source>
</evidence>
<keyword evidence="2" id="KW-1185">Reference proteome</keyword>
<gene>
    <name evidence="1" type="ORF">SO3561_10620</name>
</gene>
<name>A0A286TT55_STROL</name>
<sequence length="93" mass="10175">MALEMDAGLTWRCWASWDAVRLPVSVVNRQVSTRAGILVMPEAMRTVVRVSSYAATASALRPCGWGADAGPWGVAGLRRWARCSVARWARSAR</sequence>
<dbReference type="AlphaFoldDB" id="A0A286TT55"/>